<dbReference type="EMBL" id="QICH01000001">
    <property type="protein sequence ID" value="PXF64226.1"/>
    <property type="molecule type" value="Genomic_DNA"/>
</dbReference>
<sequence>MHLTLQQLLIFIGSIGIILLIFWLLHALYFFLKYQKGMEKELMGDDYYSGGFLYDGMRVMLYGHYILFPKRARRAGVHDFFSDLEPRIKRHLLIHWFGLVIGGLIAFIPAILLYFQ</sequence>
<keyword evidence="1" id="KW-1133">Transmembrane helix</keyword>
<organism evidence="2 3">
    <name type="scientific">Kangiella spongicola</name>
    <dbReference type="NCBI Taxonomy" id="796379"/>
    <lineage>
        <taxon>Bacteria</taxon>
        <taxon>Pseudomonadati</taxon>
        <taxon>Pseudomonadota</taxon>
        <taxon>Gammaproteobacteria</taxon>
        <taxon>Kangiellales</taxon>
        <taxon>Kangiellaceae</taxon>
        <taxon>Kangiella</taxon>
    </lineage>
</organism>
<evidence type="ECO:0000313" key="3">
    <source>
        <dbReference type="Proteomes" id="UP000247689"/>
    </source>
</evidence>
<gene>
    <name evidence="2" type="ORF">DL796_03570</name>
</gene>
<dbReference type="AlphaFoldDB" id="A0A318D4I0"/>
<name>A0A318D4I0_9GAMM</name>
<evidence type="ECO:0000256" key="1">
    <source>
        <dbReference type="SAM" id="Phobius"/>
    </source>
</evidence>
<keyword evidence="1" id="KW-0812">Transmembrane</keyword>
<protein>
    <recommendedName>
        <fullName evidence="4">DUF3899 domain-containing protein</fullName>
    </recommendedName>
</protein>
<evidence type="ECO:0008006" key="4">
    <source>
        <dbReference type="Google" id="ProtNLM"/>
    </source>
</evidence>
<keyword evidence="1" id="KW-0472">Membrane</keyword>
<feature type="transmembrane region" description="Helical" evidence="1">
    <location>
        <begin position="6"/>
        <end position="32"/>
    </location>
</feature>
<accession>A0A318D4I0</accession>
<evidence type="ECO:0000313" key="2">
    <source>
        <dbReference type="EMBL" id="PXF64226.1"/>
    </source>
</evidence>
<proteinExistence type="predicted"/>
<dbReference type="Proteomes" id="UP000247689">
    <property type="component" value="Unassembled WGS sequence"/>
</dbReference>
<comment type="caution">
    <text evidence="2">The sequence shown here is derived from an EMBL/GenBank/DDBJ whole genome shotgun (WGS) entry which is preliminary data.</text>
</comment>
<reference evidence="2 3" key="1">
    <citation type="submission" date="2018-05" db="EMBL/GenBank/DDBJ databases">
        <title>Kangiella spongicola genome sequence.</title>
        <authorList>
            <person name="Maclea K.S."/>
            <person name="Goen A.E."/>
            <person name="Kelley C."/>
            <person name="Underriner A."/>
            <person name="Silverwood T."/>
            <person name="Trachtenberg A.M."/>
        </authorList>
    </citation>
    <scope>NUCLEOTIDE SEQUENCE [LARGE SCALE GENOMIC DNA]</scope>
    <source>
        <strain evidence="2 3">ATCC BAA-2076</strain>
    </source>
</reference>
<feature type="transmembrane region" description="Helical" evidence="1">
    <location>
        <begin position="92"/>
        <end position="115"/>
    </location>
</feature>
<keyword evidence="3" id="KW-1185">Reference proteome</keyword>